<gene>
    <name evidence="2" type="ORF">WCN91_01460</name>
</gene>
<dbReference type="Proteomes" id="UP001447008">
    <property type="component" value="Unassembled WGS sequence"/>
</dbReference>
<feature type="region of interest" description="Disordered" evidence="1">
    <location>
        <begin position="41"/>
        <end position="70"/>
    </location>
</feature>
<evidence type="ECO:0000256" key="1">
    <source>
        <dbReference type="SAM" id="MobiDB-lite"/>
    </source>
</evidence>
<comment type="caution">
    <text evidence="2">The sequence shown here is derived from an EMBL/GenBank/DDBJ whole genome shotgun (WGS) entry which is preliminary data.</text>
</comment>
<dbReference type="RefSeq" id="WP_342675649.1">
    <property type="nucleotide sequence ID" value="NZ_JBCGCU010000001.1"/>
</dbReference>
<sequence>MQVNANTQIQAQAYTKLQQQTQQPTVQTTSTQTLQSDTVTLSSGALAASEAEIQRGGGDLPTNPPKKKEN</sequence>
<name>A0ABU9MVZ3_9GAMM</name>
<accession>A0ABU9MVZ3</accession>
<feature type="compositionally biased region" description="Low complexity" evidence="1">
    <location>
        <begin position="41"/>
        <end position="51"/>
    </location>
</feature>
<dbReference type="EMBL" id="JBCGCU010000001">
    <property type="protein sequence ID" value="MEM0514118.1"/>
    <property type="molecule type" value="Genomic_DNA"/>
</dbReference>
<organism evidence="2 3">
    <name type="scientific">Pseudoalteromonas qingdaonensis</name>
    <dbReference type="NCBI Taxonomy" id="3131913"/>
    <lineage>
        <taxon>Bacteria</taxon>
        <taxon>Pseudomonadati</taxon>
        <taxon>Pseudomonadota</taxon>
        <taxon>Gammaproteobacteria</taxon>
        <taxon>Alteromonadales</taxon>
        <taxon>Pseudoalteromonadaceae</taxon>
        <taxon>Pseudoalteromonas</taxon>
    </lineage>
</organism>
<evidence type="ECO:0000313" key="2">
    <source>
        <dbReference type="EMBL" id="MEM0514118.1"/>
    </source>
</evidence>
<protein>
    <submittedName>
        <fullName evidence="2">Uncharacterized protein</fullName>
    </submittedName>
</protein>
<keyword evidence="3" id="KW-1185">Reference proteome</keyword>
<proteinExistence type="predicted"/>
<reference evidence="2 3" key="1">
    <citation type="submission" date="2024-03" db="EMBL/GenBank/DDBJ databases">
        <title>Pseudoalteromonas qingdaonensis sp. nov., isolated from the intestines of marine benthic organisms.</title>
        <authorList>
            <person name="Lin X."/>
            <person name="Fang S."/>
            <person name="Hu X."/>
        </authorList>
    </citation>
    <scope>NUCLEOTIDE SEQUENCE [LARGE SCALE GENOMIC DNA]</scope>
    <source>
        <strain evidence="2 3">YIC-827</strain>
    </source>
</reference>
<evidence type="ECO:0000313" key="3">
    <source>
        <dbReference type="Proteomes" id="UP001447008"/>
    </source>
</evidence>